<dbReference type="Proteomes" id="UP000544134">
    <property type="component" value="Unassembled WGS sequence"/>
</dbReference>
<evidence type="ECO:0000313" key="3">
    <source>
        <dbReference type="EMBL" id="NML97805.1"/>
    </source>
</evidence>
<dbReference type="EMBL" id="JABBGJ010000006">
    <property type="protein sequence ID" value="NML97805.1"/>
    <property type="molecule type" value="Genomic_DNA"/>
</dbReference>
<evidence type="ECO:0000313" key="4">
    <source>
        <dbReference type="Proteomes" id="UP000544134"/>
    </source>
</evidence>
<sequence>MSTAQADAGQADAAHADAAQADAAQRAQSTQPALLAGLKVIDFATGLAGSATALYLAEAGADVVKIERPRHEAERDAALFHVLDRGKRRVTDGDLAAQRDLLDSLLPDADVLVHDLTPAEAAVWSLDDAQLRQRYPALVVASVGGWPRRHALADAPVRETLVLARLGILDEQPGHRPGPVFIRMPFASWIASWLSAVGVMARLIARERDGQGGIAHTSLAQAALVPMTMHWSRAAQPTPVFAKGLDKSVPIPLHRCLDGRWIHVHYSPDAAPWMAEVLTAMGPDAVARANAQWPPSHVAPNFGANREIIATRNAQDWVEHFWAHDVAAQIAAPFGEIYADEQARLNGYVVGVDDPVLGSTSQPGPAYHVDPPARVRGPLQAPTPAHDIGWSAHGRFSATARTDSGAANGARTSGAASPASRPPLDGLKVLDLGAYLAGPFACMVLADLGADVIKVEPPAGDAMRRLERAFAGTQRGKRGLALKLGAEGSKPVIEALANWADIVHHNVRLPAARKLGIAPEQLRAIKPALVCAHVSSYGPQGPRADWPGFDQLMQAAVGWETESGGEGNPPSWLRFGVGDHLAALSSVFAVLLAHLARMRTGQGQAVASSLLGAMTMTASEAVVIDRERALTPMAHLDAGQHGIAPTHRLYRCKDGWIAVAALSATEGDAFTCIAGKEPEAALAALDVTAALATLHAAGVPAEPALESQSDAFLDSAEHAAAGLHATYGHAVYGSLQQIGALWDFDNLPLVIERAPPALGEHSREVLEMLGFDAQHIEELVNQGITRI</sequence>
<dbReference type="PANTHER" id="PTHR48228">
    <property type="entry name" value="SUCCINYL-COA--D-CITRAMALATE COA-TRANSFERASE"/>
    <property type="match status" value="1"/>
</dbReference>
<dbReference type="InterPro" id="IPR044855">
    <property type="entry name" value="CoA-Trfase_III_dom3_sf"/>
</dbReference>
<dbReference type="Gene3D" id="3.40.50.10540">
    <property type="entry name" value="Crotonobetainyl-coa:carnitine coa-transferase, domain 1"/>
    <property type="match status" value="3"/>
</dbReference>
<evidence type="ECO:0000256" key="1">
    <source>
        <dbReference type="ARBA" id="ARBA00022679"/>
    </source>
</evidence>
<name>A0A848IBA0_9BURK</name>
<dbReference type="PANTHER" id="PTHR48228:SF6">
    <property type="entry name" value="L-CARNITINE COA-TRANSFERASE"/>
    <property type="match status" value="1"/>
</dbReference>
<dbReference type="GO" id="GO:0016740">
    <property type="term" value="F:transferase activity"/>
    <property type="evidence" value="ECO:0007669"/>
    <property type="project" value="UniProtKB-KW"/>
</dbReference>
<dbReference type="RefSeq" id="WP_169484876.1">
    <property type="nucleotide sequence ID" value="NZ_JABBGJ010000006.1"/>
</dbReference>
<proteinExistence type="predicted"/>
<dbReference type="SUPFAM" id="SSF89796">
    <property type="entry name" value="CoA-transferase family III (CaiB/BaiF)"/>
    <property type="match status" value="2"/>
</dbReference>
<dbReference type="Gene3D" id="3.30.1540.10">
    <property type="entry name" value="formyl-coa transferase, domain 3"/>
    <property type="match status" value="2"/>
</dbReference>
<dbReference type="InterPro" id="IPR050509">
    <property type="entry name" value="CoA-transferase_III"/>
</dbReference>
<keyword evidence="1 3" id="KW-0808">Transferase</keyword>
<dbReference type="AlphaFoldDB" id="A0A848IBA0"/>
<gene>
    <name evidence="3" type="ORF">HHL24_07570</name>
</gene>
<dbReference type="InterPro" id="IPR023606">
    <property type="entry name" value="CoA-Trfase_III_dom_1_sf"/>
</dbReference>
<dbReference type="InterPro" id="IPR003673">
    <property type="entry name" value="CoA-Trfase_fam_III"/>
</dbReference>
<protein>
    <submittedName>
        <fullName evidence="3">CoA transferase</fullName>
    </submittedName>
</protein>
<evidence type="ECO:0000256" key="2">
    <source>
        <dbReference type="SAM" id="MobiDB-lite"/>
    </source>
</evidence>
<keyword evidence="4" id="KW-1185">Reference proteome</keyword>
<reference evidence="3 4" key="1">
    <citation type="submission" date="2020-04" db="EMBL/GenBank/DDBJ databases">
        <title>Paraburkholderia sp. RP-4-7 isolated from soil.</title>
        <authorList>
            <person name="Dahal R.H."/>
        </authorList>
    </citation>
    <scope>NUCLEOTIDE SEQUENCE [LARGE SCALE GENOMIC DNA]</scope>
    <source>
        <strain evidence="3 4">RP-4-7</strain>
    </source>
</reference>
<comment type="caution">
    <text evidence="3">The sequence shown here is derived from an EMBL/GenBank/DDBJ whole genome shotgun (WGS) entry which is preliminary data.</text>
</comment>
<feature type="region of interest" description="Disordered" evidence="2">
    <location>
        <begin position="400"/>
        <end position="420"/>
    </location>
</feature>
<accession>A0A848IBA0</accession>
<dbReference type="Pfam" id="PF02515">
    <property type="entry name" value="CoA_transf_3"/>
    <property type="match status" value="3"/>
</dbReference>
<organism evidence="3 4">
    <name type="scientific">Paraburkholderia polaris</name>
    <dbReference type="NCBI Taxonomy" id="2728848"/>
    <lineage>
        <taxon>Bacteria</taxon>
        <taxon>Pseudomonadati</taxon>
        <taxon>Pseudomonadota</taxon>
        <taxon>Betaproteobacteria</taxon>
        <taxon>Burkholderiales</taxon>
        <taxon>Burkholderiaceae</taxon>
        <taxon>Paraburkholderia</taxon>
    </lineage>
</organism>